<reference evidence="1 2" key="1">
    <citation type="journal article" date="2010" name="Stand. Genomic Sci.">
        <title>Complete genome sequence of Conexibacter woesei type strain (ID131577).</title>
        <authorList>
            <person name="Pukall R."/>
            <person name="Lapidus A."/>
            <person name="Glavina Del Rio T."/>
            <person name="Copeland A."/>
            <person name="Tice H."/>
            <person name="Cheng J.-F."/>
            <person name="Lucas S."/>
            <person name="Chen F."/>
            <person name="Nolan M."/>
            <person name="Bruce D."/>
            <person name="Goodwin L."/>
            <person name="Pitluck S."/>
            <person name="Mavromatis K."/>
            <person name="Ivanova N."/>
            <person name="Ovchinnikova G."/>
            <person name="Pati A."/>
            <person name="Chen A."/>
            <person name="Palaniappan K."/>
            <person name="Land M."/>
            <person name="Hauser L."/>
            <person name="Chang Y.-J."/>
            <person name="Jeffries C.D."/>
            <person name="Chain P."/>
            <person name="Meincke L."/>
            <person name="Sims D."/>
            <person name="Brettin T."/>
            <person name="Detter J.C."/>
            <person name="Rohde M."/>
            <person name="Goeker M."/>
            <person name="Bristow J."/>
            <person name="Eisen J.A."/>
            <person name="Markowitz V."/>
            <person name="Kyrpides N.C."/>
            <person name="Klenk H.-P."/>
            <person name="Hugenholtz P."/>
        </authorList>
    </citation>
    <scope>NUCLEOTIDE SEQUENCE [LARGE SCALE GENOMIC DNA]</scope>
    <source>
        <strain evidence="2">DSM 14684 / CIP 108061 / JCM 11494 / NBRC 100937 / ID131577</strain>
    </source>
</reference>
<dbReference type="RefSeq" id="WP_012936126.1">
    <property type="nucleotide sequence ID" value="NC_013739.1"/>
</dbReference>
<dbReference type="HOGENOM" id="CLU_1575805_0_0_11"/>
<sequence>MSSSRAHLQLVPSTAEAARPHRWFCGRCGSPSPHGHVPPPFSRGCETCGLGILVEAPADLAPAPGDAFLLVDRTLAVQTLSDAAAQLLGVDAAAAVGRPVAELLCAADAEAPGAEPLGAAIMHAAGGEDEPLHVTVRPADVFGVRMRLRVGACGPPRAALLVVE</sequence>
<protein>
    <recommendedName>
        <fullName evidence="3">PAS domain-containing protein</fullName>
    </recommendedName>
</protein>
<dbReference type="SUPFAM" id="SSF55785">
    <property type="entry name" value="PYP-like sensor domain (PAS domain)"/>
    <property type="match status" value="1"/>
</dbReference>
<dbReference type="Gene3D" id="3.30.450.20">
    <property type="entry name" value="PAS domain"/>
    <property type="match status" value="1"/>
</dbReference>
<dbReference type="STRING" id="469383.Cwoe_4662"/>
<organism evidence="1 2">
    <name type="scientific">Conexibacter woesei (strain DSM 14684 / CCUG 47730 / CIP 108061 / JCM 11494 / NBRC 100937 / ID131577)</name>
    <dbReference type="NCBI Taxonomy" id="469383"/>
    <lineage>
        <taxon>Bacteria</taxon>
        <taxon>Bacillati</taxon>
        <taxon>Actinomycetota</taxon>
        <taxon>Thermoleophilia</taxon>
        <taxon>Solirubrobacterales</taxon>
        <taxon>Conexibacteraceae</taxon>
        <taxon>Conexibacter</taxon>
    </lineage>
</organism>
<evidence type="ECO:0008006" key="3">
    <source>
        <dbReference type="Google" id="ProtNLM"/>
    </source>
</evidence>
<keyword evidence="2" id="KW-1185">Reference proteome</keyword>
<evidence type="ECO:0000313" key="1">
    <source>
        <dbReference type="EMBL" id="ADB53075.1"/>
    </source>
</evidence>
<dbReference type="EMBL" id="CP001854">
    <property type="protein sequence ID" value="ADB53075.1"/>
    <property type="molecule type" value="Genomic_DNA"/>
</dbReference>
<dbReference type="KEGG" id="cwo:Cwoe_4662"/>
<dbReference type="InterPro" id="IPR035965">
    <property type="entry name" value="PAS-like_dom_sf"/>
</dbReference>
<proteinExistence type="predicted"/>
<dbReference type="OrthoDB" id="9180730at2"/>
<accession>D3F9Y0</accession>
<evidence type="ECO:0000313" key="2">
    <source>
        <dbReference type="Proteomes" id="UP000008229"/>
    </source>
</evidence>
<dbReference type="AlphaFoldDB" id="D3F9Y0"/>
<dbReference type="Proteomes" id="UP000008229">
    <property type="component" value="Chromosome"/>
</dbReference>
<gene>
    <name evidence="1" type="ordered locus">Cwoe_4662</name>
</gene>
<name>D3F9Y0_CONWI</name>
<reference evidence="2" key="2">
    <citation type="submission" date="2010-01" db="EMBL/GenBank/DDBJ databases">
        <title>The complete genome of Conexibacter woesei DSM 14684.</title>
        <authorList>
            <consortium name="US DOE Joint Genome Institute (JGI-PGF)"/>
            <person name="Lucas S."/>
            <person name="Copeland A."/>
            <person name="Lapidus A."/>
            <person name="Glavina del Rio T."/>
            <person name="Dalin E."/>
            <person name="Tice H."/>
            <person name="Bruce D."/>
            <person name="Goodwin L."/>
            <person name="Pitluck S."/>
            <person name="Kyrpides N."/>
            <person name="Mavromatis K."/>
            <person name="Ivanova N."/>
            <person name="Mikhailova N."/>
            <person name="Chertkov O."/>
            <person name="Brettin T."/>
            <person name="Detter J.C."/>
            <person name="Han C."/>
            <person name="Larimer F."/>
            <person name="Land M."/>
            <person name="Hauser L."/>
            <person name="Markowitz V."/>
            <person name="Cheng J.-F."/>
            <person name="Hugenholtz P."/>
            <person name="Woyke T."/>
            <person name="Wu D."/>
            <person name="Pukall R."/>
            <person name="Steenblock K."/>
            <person name="Schneider S."/>
            <person name="Klenk H.-P."/>
            <person name="Eisen J.A."/>
        </authorList>
    </citation>
    <scope>NUCLEOTIDE SEQUENCE [LARGE SCALE GENOMIC DNA]</scope>
    <source>
        <strain evidence="2">DSM 14684 / CIP 108061 / JCM 11494 / NBRC 100937 / ID131577</strain>
    </source>
</reference>